<name>A0A6P7TUH4_9MOLL</name>
<evidence type="ECO:0000259" key="2">
    <source>
        <dbReference type="SMART" id="SM00322"/>
    </source>
</evidence>
<dbReference type="GO" id="GO:0048024">
    <property type="term" value="P:regulation of mRNA splicing, via spliceosome"/>
    <property type="evidence" value="ECO:0007669"/>
    <property type="project" value="TreeGrafter"/>
</dbReference>
<dbReference type="PANTHER" id="PTHR11208:SF125">
    <property type="entry name" value="KH DOMAIN-CONTAINING RNA-BINDING PROTEIN QKI"/>
    <property type="match status" value="1"/>
</dbReference>
<keyword evidence="3" id="KW-1185">Reference proteome</keyword>
<dbReference type="SMART" id="SM00322">
    <property type="entry name" value="KH"/>
    <property type="match status" value="1"/>
</dbReference>
<accession>A0A6P7TUH4</accession>
<dbReference type="GO" id="GO:0003729">
    <property type="term" value="F:mRNA binding"/>
    <property type="evidence" value="ECO:0007669"/>
    <property type="project" value="TreeGrafter"/>
</dbReference>
<reference evidence="4" key="1">
    <citation type="submission" date="2025-08" db="UniProtKB">
        <authorList>
            <consortium name="RefSeq"/>
        </authorList>
    </citation>
    <scope>IDENTIFICATION</scope>
</reference>
<dbReference type="Pfam" id="PF22675">
    <property type="entry name" value="KH-I_KHDC4-BBP"/>
    <property type="match status" value="1"/>
</dbReference>
<protein>
    <submittedName>
        <fullName evidence="4">Protein quaking-B-like</fullName>
    </submittedName>
</protein>
<sequence length="231" mass="26092">MVFNIKLYLEIKKFNFVGRILGPRGMTAKQLEQDTGCKIMIRGRGSMRDKAKEEQNRGKPNWEHLNDDLHVLITTEDTCERADIKLKKAISEIKKLLLPSGEDELKRMQLMELAILNGTYRNEGNNHKNLFGRSYSYDQPSSQMVISPMRSSMSALGPTMYLGNRTANINNFGTATYGNGQSIVGVLGYISQSGYPPFVADMNSLYYVDPYMINTQVIGDYPYGNTGENYN</sequence>
<dbReference type="Proteomes" id="UP000515154">
    <property type="component" value="Unplaced"/>
</dbReference>
<organism evidence="3 4">
    <name type="scientific">Octopus sinensis</name>
    <name type="common">East Asian common octopus</name>
    <dbReference type="NCBI Taxonomy" id="2607531"/>
    <lineage>
        <taxon>Eukaryota</taxon>
        <taxon>Metazoa</taxon>
        <taxon>Spiralia</taxon>
        <taxon>Lophotrochozoa</taxon>
        <taxon>Mollusca</taxon>
        <taxon>Cephalopoda</taxon>
        <taxon>Coleoidea</taxon>
        <taxon>Octopodiformes</taxon>
        <taxon>Octopoda</taxon>
        <taxon>Incirrata</taxon>
        <taxon>Octopodidae</taxon>
        <taxon>Octopus</taxon>
    </lineage>
</organism>
<dbReference type="PANTHER" id="PTHR11208">
    <property type="entry name" value="RNA-BINDING PROTEIN RELATED"/>
    <property type="match status" value="1"/>
</dbReference>
<dbReference type="RefSeq" id="XP_029655949.1">
    <property type="nucleotide sequence ID" value="XM_029800089.1"/>
</dbReference>
<dbReference type="SUPFAM" id="SSF54791">
    <property type="entry name" value="Eukaryotic type KH-domain (KH-domain type I)"/>
    <property type="match status" value="1"/>
</dbReference>
<dbReference type="InterPro" id="IPR036612">
    <property type="entry name" value="KH_dom_type_1_sf"/>
</dbReference>
<evidence type="ECO:0000313" key="3">
    <source>
        <dbReference type="Proteomes" id="UP000515154"/>
    </source>
</evidence>
<dbReference type="KEGG" id="osn:115229798"/>
<dbReference type="GO" id="GO:0005634">
    <property type="term" value="C:nucleus"/>
    <property type="evidence" value="ECO:0007669"/>
    <property type="project" value="TreeGrafter"/>
</dbReference>
<dbReference type="InterPro" id="IPR045071">
    <property type="entry name" value="BBP-like"/>
</dbReference>
<evidence type="ECO:0000256" key="1">
    <source>
        <dbReference type="ARBA" id="ARBA00022884"/>
    </source>
</evidence>
<proteinExistence type="predicted"/>
<feature type="domain" description="K Homology" evidence="2">
    <location>
        <begin position="3"/>
        <end position="98"/>
    </location>
</feature>
<dbReference type="AlphaFoldDB" id="A0A6P7TUH4"/>
<dbReference type="Gene3D" id="3.30.1370.10">
    <property type="entry name" value="K Homology domain, type 1"/>
    <property type="match status" value="1"/>
</dbReference>
<dbReference type="InterPro" id="IPR055256">
    <property type="entry name" value="KH_1_KHDC4/BBP-like"/>
</dbReference>
<evidence type="ECO:0000313" key="4">
    <source>
        <dbReference type="RefSeq" id="XP_029655949.1"/>
    </source>
</evidence>
<dbReference type="InterPro" id="IPR004087">
    <property type="entry name" value="KH_dom"/>
</dbReference>
<gene>
    <name evidence="4" type="primary">LOC115229798</name>
</gene>
<keyword evidence="1" id="KW-0694">RNA-binding</keyword>